<dbReference type="SUPFAM" id="SSF53822">
    <property type="entry name" value="Periplasmic binding protein-like I"/>
    <property type="match status" value="1"/>
</dbReference>
<dbReference type="KEGG" id="otr:OTERR_13430"/>
<name>A0A5C1E882_9RHOO</name>
<evidence type="ECO:0000256" key="2">
    <source>
        <dbReference type="ARBA" id="ARBA00022448"/>
    </source>
</evidence>
<feature type="domain" description="Leucine-binding protein" evidence="6">
    <location>
        <begin position="56"/>
        <end position="401"/>
    </location>
</feature>
<organism evidence="7 8">
    <name type="scientific">Oryzomicrobium terrae</name>
    <dbReference type="NCBI Taxonomy" id="1735038"/>
    <lineage>
        <taxon>Bacteria</taxon>
        <taxon>Pseudomonadati</taxon>
        <taxon>Pseudomonadota</taxon>
        <taxon>Betaproteobacteria</taxon>
        <taxon>Rhodocyclales</taxon>
        <taxon>Rhodocyclaceae</taxon>
        <taxon>Oryzomicrobium</taxon>
    </lineage>
</organism>
<dbReference type="InterPro" id="IPR000709">
    <property type="entry name" value="Leu_Ile_Val-bd"/>
</dbReference>
<dbReference type="PRINTS" id="PR00337">
    <property type="entry name" value="LEUILEVALBP"/>
</dbReference>
<feature type="chain" id="PRO_5023101801" description="Leucine-binding protein domain-containing protein" evidence="5">
    <location>
        <begin position="43"/>
        <end position="405"/>
    </location>
</feature>
<evidence type="ECO:0000313" key="7">
    <source>
        <dbReference type="EMBL" id="QEL64819.1"/>
    </source>
</evidence>
<gene>
    <name evidence="7" type="ORF">OTERR_13430</name>
</gene>
<dbReference type="InterPro" id="IPR028081">
    <property type="entry name" value="Leu-bd"/>
</dbReference>
<dbReference type="GO" id="GO:0006865">
    <property type="term" value="P:amino acid transport"/>
    <property type="evidence" value="ECO:0007669"/>
    <property type="project" value="UniProtKB-KW"/>
</dbReference>
<dbReference type="EMBL" id="CP022579">
    <property type="protein sequence ID" value="QEL64819.1"/>
    <property type="molecule type" value="Genomic_DNA"/>
</dbReference>
<dbReference type="InterPro" id="IPR028082">
    <property type="entry name" value="Peripla_BP_I"/>
</dbReference>
<reference evidence="7 8" key="1">
    <citation type="submission" date="2017-07" db="EMBL/GenBank/DDBJ databases">
        <title>Complete genome sequence of Oryzomicrobium terrae TPP412.</title>
        <authorList>
            <person name="Chiu L.-W."/>
            <person name="Lo K.-J."/>
            <person name="Tsai Y.-M."/>
            <person name="Lin S.-S."/>
            <person name="Kuo C.-H."/>
            <person name="Liu C.-T."/>
        </authorList>
    </citation>
    <scope>NUCLEOTIDE SEQUENCE [LARGE SCALE GENOMIC DNA]</scope>
    <source>
        <strain evidence="7 8">TPP412</strain>
    </source>
</reference>
<proteinExistence type="inferred from homology"/>
<dbReference type="Pfam" id="PF13458">
    <property type="entry name" value="Peripla_BP_6"/>
    <property type="match status" value="1"/>
</dbReference>
<accession>A0A5C1E882</accession>
<sequence length="405" mass="42324">MYRAILRLRQPRAATLSHPLRSAGQILLAALFGLLAGGAAHAAPAASSGGGGELVIAQSAPFSGPLAPTGSGLRAGAQIYFDTVNAAGGVHGAKLRLVSRDDGYKAPETVRVVRELAKEVQPIAFFGVVGTGNGEALLKEKVLAEVGIPLVTVRSGGQALVKPANPWLFVTRATYADEVKKVVEQFVPIGFQRIAVFYQDDPFGHDGLAAAETYLKAAGASLVAKGSYEKNTTKVDAAVKTIAAADPQAVILVSNTAASAEFMKQLRAAGNMAQLVALSVTDGPQVAKLIGNATARGLSVVQVVPDPLARTTPLSRELADAFKRFPPKDIELNHTVAEGYVGAKVLVEALKRAGPNPTPKKVRDALETLKDFDVGGLILGFSGTNHAGSRYVDITILNQDGRLLR</sequence>
<evidence type="ECO:0000313" key="8">
    <source>
        <dbReference type="Proteomes" id="UP000323671"/>
    </source>
</evidence>
<dbReference type="CDD" id="cd06326">
    <property type="entry name" value="PBP1_ABC_ligand_binding-like"/>
    <property type="match status" value="1"/>
</dbReference>
<keyword evidence="8" id="KW-1185">Reference proteome</keyword>
<dbReference type="Gene3D" id="3.40.50.2300">
    <property type="match status" value="2"/>
</dbReference>
<dbReference type="Proteomes" id="UP000323671">
    <property type="component" value="Chromosome"/>
</dbReference>
<keyword evidence="4" id="KW-0029">Amino-acid transport</keyword>
<dbReference type="PANTHER" id="PTHR47235:SF1">
    <property type="entry name" value="BLR6548 PROTEIN"/>
    <property type="match status" value="1"/>
</dbReference>
<keyword evidence="3 5" id="KW-0732">Signal</keyword>
<dbReference type="RefSeq" id="WP_149425257.1">
    <property type="nucleotide sequence ID" value="NZ_CP022579.1"/>
</dbReference>
<feature type="signal peptide" evidence="5">
    <location>
        <begin position="1"/>
        <end position="42"/>
    </location>
</feature>
<evidence type="ECO:0000256" key="1">
    <source>
        <dbReference type="ARBA" id="ARBA00010062"/>
    </source>
</evidence>
<comment type="similarity">
    <text evidence="1">Belongs to the leucine-binding protein family.</text>
</comment>
<dbReference type="AlphaFoldDB" id="A0A5C1E882"/>
<evidence type="ECO:0000256" key="3">
    <source>
        <dbReference type="ARBA" id="ARBA00022729"/>
    </source>
</evidence>
<evidence type="ECO:0000256" key="4">
    <source>
        <dbReference type="ARBA" id="ARBA00022970"/>
    </source>
</evidence>
<keyword evidence="2" id="KW-0813">Transport</keyword>
<evidence type="ECO:0000256" key="5">
    <source>
        <dbReference type="SAM" id="SignalP"/>
    </source>
</evidence>
<protein>
    <recommendedName>
        <fullName evidence="6">Leucine-binding protein domain-containing protein</fullName>
    </recommendedName>
</protein>
<dbReference type="PANTHER" id="PTHR47235">
    <property type="entry name" value="BLR6548 PROTEIN"/>
    <property type="match status" value="1"/>
</dbReference>
<evidence type="ECO:0000259" key="6">
    <source>
        <dbReference type="Pfam" id="PF13458"/>
    </source>
</evidence>